<dbReference type="InterPro" id="IPR036259">
    <property type="entry name" value="MFS_trans_sf"/>
</dbReference>
<feature type="transmembrane region" description="Helical" evidence="6">
    <location>
        <begin position="347"/>
        <end position="366"/>
    </location>
</feature>
<dbReference type="InterPro" id="IPR011701">
    <property type="entry name" value="MFS"/>
</dbReference>
<feature type="transmembrane region" description="Helical" evidence="6">
    <location>
        <begin position="372"/>
        <end position="390"/>
    </location>
</feature>
<reference evidence="8 9" key="2">
    <citation type="submission" date="2023-10" db="EMBL/GenBank/DDBJ databases">
        <authorList>
            <person name="Han X.F."/>
        </authorList>
    </citation>
    <scope>NUCLEOTIDE SEQUENCE [LARGE SCALE GENOMIC DNA]</scope>
    <source>
        <strain evidence="8 9">KCTC 39840</strain>
    </source>
</reference>
<reference evidence="9" key="1">
    <citation type="submission" date="2023-07" db="EMBL/GenBank/DDBJ databases">
        <title>Conexibacter stalactiti sp. nov., isolated from stalactites in a lava cave and emended description of the genus Conexibacter.</title>
        <authorList>
            <person name="Lee S.D."/>
        </authorList>
    </citation>
    <scope>NUCLEOTIDE SEQUENCE [LARGE SCALE GENOMIC DNA]</scope>
    <source>
        <strain evidence="9">KCTC 39840</strain>
    </source>
</reference>
<keyword evidence="3 6" id="KW-0812">Transmembrane</keyword>
<evidence type="ECO:0000256" key="1">
    <source>
        <dbReference type="ARBA" id="ARBA00004651"/>
    </source>
</evidence>
<dbReference type="PROSITE" id="PS50850">
    <property type="entry name" value="MFS"/>
    <property type="match status" value="1"/>
</dbReference>
<dbReference type="Proteomes" id="UP001284601">
    <property type="component" value="Unassembled WGS sequence"/>
</dbReference>
<dbReference type="CDD" id="cd17321">
    <property type="entry name" value="MFS_MMR_MDR_like"/>
    <property type="match status" value="1"/>
</dbReference>
<feature type="transmembrane region" description="Helical" evidence="6">
    <location>
        <begin position="61"/>
        <end position="81"/>
    </location>
</feature>
<dbReference type="PRINTS" id="PR01036">
    <property type="entry name" value="TCRTETB"/>
</dbReference>
<evidence type="ECO:0000256" key="5">
    <source>
        <dbReference type="ARBA" id="ARBA00023136"/>
    </source>
</evidence>
<feature type="domain" description="Major facilitator superfamily (MFS) profile" evidence="7">
    <location>
        <begin position="27"/>
        <end position="527"/>
    </location>
</feature>
<dbReference type="Gene3D" id="1.20.1250.20">
    <property type="entry name" value="MFS general substrate transporter like domains"/>
    <property type="match status" value="1"/>
</dbReference>
<evidence type="ECO:0000256" key="2">
    <source>
        <dbReference type="ARBA" id="ARBA00022448"/>
    </source>
</evidence>
<comment type="caution">
    <text evidence="8">The sequence shown here is derived from an EMBL/GenBank/DDBJ whole genome shotgun (WGS) entry which is preliminary data.</text>
</comment>
<keyword evidence="4 6" id="KW-1133">Transmembrane helix</keyword>
<feature type="transmembrane region" description="Helical" evidence="6">
    <location>
        <begin position="213"/>
        <end position="234"/>
    </location>
</feature>
<feature type="transmembrane region" description="Helical" evidence="6">
    <location>
        <begin position="152"/>
        <end position="174"/>
    </location>
</feature>
<organism evidence="8 9">
    <name type="scientific">Conexibacter stalactiti</name>
    <dbReference type="NCBI Taxonomy" id="1940611"/>
    <lineage>
        <taxon>Bacteria</taxon>
        <taxon>Bacillati</taxon>
        <taxon>Actinomycetota</taxon>
        <taxon>Thermoleophilia</taxon>
        <taxon>Solirubrobacterales</taxon>
        <taxon>Conexibacteraceae</taxon>
        <taxon>Conexibacter</taxon>
    </lineage>
</organism>
<dbReference type="Gene3D" id="1.20.1720.10">
    <property type="entry name" value="Multidrug resistance protein D"/>
    <property type="match status" value="1"/>
</dbReference>
<feature type="transmembrane region" description="Helical" evidence="6">
    <location>
        <begin position="180"/>
        <end position="201"/>
    </location>
</feature>
<feature type="transmembrane region" description="Helical" evidence="6">
    <location>
        <begin position="240"/>
        <end position="260"/>
    </location>
</feature>
<feature type="transmembrane region" description="Helical" evidence="6">
    <location>
        <begin position="419"/>
        <end position="440"/>
    </location>
</feature>
<evidence type="ECO:0000313" key="9">
    <source>
        <dbReference type="Proteomes" id="UP001284601"/>
    </source>
</evidence>
<evidence type="ECO:0000259" key="7">
    <source>
        <dbReference type="PROSITE" id="PS50850"/>
    </source>
</evidence>
<evidence type="ECO:0000256" key="3">
    <source>
        <dbReference type="ARBA" id="ARBA00022692"/>
    </source>
</evidence>
<feature type="transmembrane region" description="Helical" evidence="6">
    <location>
        <begin position="317"/>
        <end position="335"/>
    </location>
</feature>
<feature type="transmembrane region" description="Helical" evidence="6">
    <location>
        <begin position="27"/>
        <end position="49"/>
    </location>
</feature>
<feature type="transmembrane region" description="Helical" evidence="6">
    <location>
        <begin position="93"/>
        <end position="111"/>
    </location>
</feature>
<name>A0ABU4HT77_9ACTN</name>
<sequence>MAIRGRVSVVAAEAAKVPDEPAGTPRLAILLAAAMFVFVIDTSLMNVSISAVVEDLDTTVSGVQSAVAIEALVSAAFILIGSKLGDLFGRKRAYVAGLVLYALGALAMVVGQGLAAIIVFWAVIGGLGAALYLPAMQSLVHGNFEGRTQAKVYALVGASAAIAAAIGPLLGGFLTTLLSWRVGFLLEVGIIAIVLAGSGLIRDVPYTGDRAVDWVGAVLSVVGMGGVVLGVLVWQEGGESVAALLAVGMAALAAFVYWIVRRKRDGEAALLDPSLFDSKLFSFGIAQGILQQIALGGMLIALPIYLQLVLGYNALEAGLSLAPLSLTMFAVAVLAGKRAGERRPSSLIRAGFALLVLAMVILIPLVPRADTGWYLVIPLMLAGAGLGLLVSQLNNYTLSPVSEERVGEAAGVNSATGSFGLSFGLAFAGAVMLATLSIAFTNKAESSNVLPVAEQQQVAQVLEDDAQVMSDAQLAPLLADQPREIQDEILSINEDARHLALQVALLITLLASLVGLANAFRMMRLPDPDASAAAGAALG</sequence>
<proteinExistence type="predicted"/>
<dbReference type="Pfam" id="PF07690">
    <property type="entry name" value="MFS_1"/>
    <property type="match status" value="2"/>
</dbReference>
<feature type="transmembrane region" description="Helical" evidence="6">
    <location>
        <begin position="117"/>
        <end position="140"/>
    </location>
</feature>
<keyword evidence="2" id="KW-0813">Transport</keyword>
<dbReference type="PANTHER" id="PTHR42718:SF9">
    <property type="entry name" value="MAJOR FACILITATOR SUPERFAMILY MULTIDRUG TRANSPORTER MFSC"/>
    <property type="match status" value="1"/>
</dbReference>
<accession>A0ABU4HT77</accession>
<dbReference type="SUPFAM" id="SSF103473">
    <property type="entry name" value="MFS general substrate transporter"/>
    <property type="match status" value="2"/>
</dbReference>
<dbReference type="PANTHER" id="PTHR42718">
    <property type="entry name" value="MAJOR FACILITATOR SUPERFAMILY MULTIDRUG TRANSPORTER MFSC"/>
    <property type="match status" value="1"/>
</dbReference>
<dbReference type="InterPro" id="IPR020846">
    <property type="entry name" value="MFS_dom"/>
</dbReference>
<evidence type="ECO:0000313" key="8">
    <source>
        <dbReference type="EMBL" id="MDW5595264.1"/>
    </source>
</evidence>
<evidence type="ECO:0000256" key="4">
    <source>
        <dbReference type="ARBA" id="ARBA00022989"/>
    </source>
</evidence>
<feature type="transmembrane region" description="Helical" evidence="6">
    <location>
        <begin position="280"/>
        <end position="305"/>
    </location>
</feature>
<keyword evidence="9" id="KW-1185">Reference proteome</keyword>
<evidence type="ECO:0000256" key="6">
    <source>
        <dbReference type="SAM" id="Phobius"/>
    </source>
</evidence>
<keyword evidence="5 6" id="KW-0472">Membrane</keyword>
<dbReference type="EMBL" id="JAWSTH010000030">
    <property type="protein sequence ID" value="MDW5595264.1"/>
    <property type="molecule type" value="Genomic_DNA"/>
</dbReference>
<protein>
    <submittedName>
        <fullName evidence="8">MFS transporter</fullName>
    </submittedName>
</protein>
<feature type="transmembrane region" description="Helical" evidence="6">
    <location>
        <begin position="499"/>
        <end position="520"/>
    </location>
</feature>
<gene>
    <name evidence="8" type="ORF">R7226_13020</name>
</gene>
<comment type="subcellular location">
    <subcellularLocation>
        <location evidence="1">Cell membrane</location>
        <topology evidence="1">Multi-pass membrane protein</topology>
    </subcellularLocation>
</comment>